<dbReference type="RefSeq" id="WP_122186126.1">
    <property type="nucleotide sequence ID" value="NZ_RFFH01000001.1"/>
</dbReference>
<proteinExistence type="predicted"/>
<dbReference type="NCBIfam" id="TIGR02569">
    <property type="entry name" value="TIGR02569_actnb"/>
    <property type="match status" value="1"/>
</dbReference>
<gene>
    <name evidence="1" type="ORF">EBN03_02265</name>
</gene>
<dbReference type="InterPro" id="IPR013402">
    <property type="entry name" value="CHP02569"/>
</dbReference>
<dbReference type="AlphaFoldDB" id="A0A3M2LC74"/>
<evidence type="ECO:0000313" key="2">
    <source>
        <dbReference type="Proteomes" id="UP000279275"/>
    </source>
</evidence>
<dbReference type="EMBL" id="RFFH01000001">
    <property type="protein sequence ID" value="RMI35152.1"/>
    <property type="molecule type" value="Genomic_DNA"/>
</dbReference>
<dbReference type="OrthoDB" id="4427130at2"/>
<evidence type="ECO:0000313" key="1">
    <source>
        <dbReference type="EMBL" id="RMI35152.1"/>
    </source>
</evidence>
<protein>
    <submittedName>
        <fullName evidence="1">TIGR02569 family protein</fullName>
    </submittedName>
</protein>
<sequence length="282" mass="30511">MNAVEPPAHVLATFGLRSVQPVPLDDWGGAWRCGDLLLTPVADHARAAWSAKVRESLRVDGVRLARPVRGTDGRYVVSGWRADTHIAGTAEPRYDEVVSLSLRLHQATASLERPRFLGAQPLSPWGEIDVFAVADNAAWDPAPARSVQAAGGVGTTPDCRRSLELLVQLSTLRRPVQAAPQLVHGDLFGTVLFAGPAEPGLTDLTPYWRPVVWAAAVIVVDAVSWGGADAGLLDRWSDLPEWPQMLLRAVLFRLAVHTLHPRSTPDALAGLAHTADMIRLRL</sequence>
<organism evidence="1 2">
    <name type="scientific">Nocardia stercoris</name>
    <dbReference type="NCBI Taxonomy" id="2483361"/>
    <lineage>
        <taxon>Bacteria</taxon>
        <taxon>Bacillati</taxon>
        <taxon>Actinomycetota</taxon>
        <taxon>Actinomycetes</taxon>
        <taxon>Mycobacteriales</taxon>
        <taxon>Nocardiaceae</taxon>
        <taxon>Nocardia</taxon>
    </lineage>
</organism>
<reference evidence="1 2" key="1">
    <citation type="submission" date="2018-10" db="EMBL/GenBank/DDBJ databases">
        <title>Isolation from cow dung.</title>
        <authorList>
            <person name="Ling L."/>
        </authorList>
    </citation>
    <scope>NUCLEOTIDE SEQUENCE [LARGE SCALE GENOMIC DNA]</scope>
    <source>
        <strain evidence="1 2">NEAU-LL90</strain>
    </source>
</reference>
<accession>A0A3M2LC74</accession>
<name>A0A3M2LC74_9NOCA</name>
<keyword evidence="2" id="KW-1185">Reference proteome</keyword>
<comment type="caution">
    <text evidence="1">The sequence shown here is derived from an EMBL/GenBank/DDBJ whole genome shotgun (WGS) entry which is preliminary data.</text>
</comment>
<dbReference type="Proteomes" id="UP000279275">
    <property type="component" value="Unassembled WGS sequence"/>
</dbReference>